<dbReference type="SUPFAM" id="SSF52402">
    <property type="entry name" value="Adenine nucleotide alpha hydrolases-like"/>
    <property type="match status" value="1"/>
</dbReference>
<evidence type="ECO:0000256" key="10">
    <source>
        <dbReference type="ARBA" id="ARBA00023157"/>
    </source>
</evidence>
<dbReference type="Pfam" id="PF20259">
    <property type="entry name" value="tRNA_Me_trans_M"/>
    <property type="match status" value="1"/>
</dbReference>
<dbReference type="Pfam" id="PF03054">
    <property type="entry name" value="tRNA_Me_trans"/>
    <property type="match status" value="2"/>
</dbReference>
<evidence type="ECO:0000259" key="13">
    <source>
        <dbReference type="Pfam" id="PF20259"/>
    </source>
</evidence>
<comment type="catalytic activity">
    <reaction evidence="11">
        <text>5-taurinomethyluridine(34) in tRNA + S-sulfanyl-L-cysteinyl-[protein] + AH2 + ATP = 5-taurinomethyl-2-thiouridine(34) in tRNA + L-cysteinyl-[protein] + A + AMP + diphosphate + H(+)</text>
        <dbReference type="Rhea" id="RHEA:47040"/>
        <dbReference type="Rhea" id="RHEA-COMP:10131"/>
        <dbReference type="Rhea" id="RHEA-COMP:11726"/>
        <dbReference type="Rhea" id="RHEA-COMP:11732"/>
        <dbReference type="Rhea" id="RHEA-COMP:11733"/>
        <dbReference type="ChEBI" id="CHEBI:13193"/>
        <dbReference type="ChEBI" id="CHEBI:15378"/>
        <dbReference type="ChEBI" id="CHEBI:17499"/>
        <dbReference type="ChEBI" id="CHEBI:29950"/>
        <dbReference type="ChEBI" id="CHEBI:30616"/>
        <dbReference type="ChEBI" id="CHEBI:33019"/>
        <dbReference type="ChEBI" id="CHEBI:61963"/>
        <dbReference type="ChEBI" id="CHEBI:87171"/>
        <dbReference type="ChEBI" id="CHEBI:87172"/>
        <dbReference type="ChEBI" id="CHEBI:456215"/>
        <dbReference type="EC" id="2.8.1.14"/>
    </reaction>
</comment>
<evidence type="ECO:0000313" key="15">
    <source>
        <dbReference type="EMBL" id="KAA0158772.1"/>
    </source>
</evidence>
<keyword evidence="6" id="KW-0819">tRNA processing</keyword>
<evidence type="ECO:0000256" key="3">
    <source>
        <dbReference type="ARBA" id="ARBA00011953"/>
    </source>
</evidence>
<feature type="compositionally biased region" description="Low complexity" evidence="12">
    <location>
        <begin position="422"/>
        <end position="444"/>
    </location>
</feature>
<evidence type="ECO:0000256" key="6">
    <source>
        <dbReference type="ARBA" id="ARBA00022694"/>
    </source>
</evidence>
<dbReference type="Gene3D" id="3.40.50.620">
    <property type="entry name" value="HUPs"/>
    <property type="match status" value="1"/>
</dbReference>
<comment type="caution">
    <text evidence="14">The sequence shown here is derived from an EMBL/GenBank/DDBJ whole genome shotgun (WGS) entry which is preliminary data.</text>
</comment>
<dbReference type="EMBL" id="VLTL01000142">
    <property type="protein sequence ID" value="KAA0158772.1"/>
    <property type="molecule type" value="Genomic_DNA"/>
</dbReference>
<feature type="region of interest" description="Disordered" evidence="12">
    <location>
        <begin position="406"/>
        <end position="444"/>
    </location>
</feature>
<dbReference type="PANTHER" id="PTHR11933">
    <property type="entry name" value="TRNA 5-METHYLAMINOMETHYL-2-THIOURIDYLATE -METHYLTRANSFERASE"/>
    <property type="match status" value="1"/>
</dbReference>
<evidence type="ECO:0000256" key="5">
    <source>
        <dbReference type="ARBA" id="ARBA00022679"/>
    </source>
</evidence>
<dbReference type="Gene3D" id="2.30.30.280">
    <property type="entry name" value="Adenine nucleotide alpha hydrolases-like domains"/>
    <property type="match status" value="1"/>
</dbReference>
<keyword evidence="5" id="KW-0808">Transferase</keyword>
<organism evidence="14 17">
    <name type="scientific">Cafeteria roenbergensis</name>
    <name type="common">Marine flagellate</name>
    <dbReference type="NCBI Taxonomy" id="33653"/>
    <lineage>
        <taxon>Eukaryota</taxon>
        <taxon>Sar</taxon>
        <taxon>Stramenopiles</taxon>
        <taxon>Bigyra</taxon>
        <taxon>Opalozoa</taxon>
        <taxon>Bicosoecida</taxon>
        <taxon>Cafeteriaceae</taxon>
        <taxon>Cafeteria</taxon>
    </lineage>
</organism>
<reference evidence="16 17" key="1">
    <citation type="submission" date="2019-07" db="EMBL/GenBank/DDBJ databases">
        <title>Genomes of Cafeteria roenbergensis.</title>
        <authorList>
            <person name="Fischer M.G."/>
            <person name="Hackl T."/>
            <person name="Roman M."/>
        </authorList>
    </citation>
    <scope>NUCLEOTIDE SEQUENCE [LARGE SCALE GENOMIC DNA]</scope>
    <source>
        <strain evidence="14 17">Cflag</strain>
        <strain evidence="15 16">RCC970-E3</strain>
    </source>
</reference>
<comment type="similarity">
    <text evidence="2">Belongs to the MnmA/TRMU family.</text>
</comment>
<protein>
    <recommendedName>
        <fullName evidence="3">tRNA-5-taurinomethyluridine 2-sulfurtransferase</fullName>
        <ecNumber evidence="3">2.8.1.14</ecNumber>
    </recommendedName>
</protein>
<dbReference type="GO" id="GO:0002143">
    <property type="term" value="P:tRNA wobble position uridine thiolation"/>
    <property type="evidence" value="ECO:0007669"/>
    <property type="project" value="TreeGrafter"/>
</dbReference>
<evidence type="ECO:0000256" key="11">
    <source>
        <dbReference type="ARBA" id="ARBA00049564"/>
    </source>
</evidence>
<evidence type="ECO:0000256" key="9">
    <source>
        <dbReference type="ARBA" id="ARBA00022884"/>
    </source>
</evidence>
<sequence length="601" mass="61321">MRAALAARCRFPPRAGVTTALGAARSAHVRGLKVFVGISGGVDSSVAAAVVKDQGHDVVGVFMRNWDSADEAGQAVCPQDADLESAQAVAQHLGIPLVERGFEPEYWASVFEPFLSAYAEGRTPNPDVACNRHVKFGAFHDWCMRQGADMVATGHYAGLEGGPSAPCADGPSGRGASVPAAPTDGDALALRAWEDPASVEAAVAASGGRAVSLCPAPAPGPGFRALTHAADPLKDQSYFLCGVRAPVLETVALPLGAMCKGAVRTEAAARGLPTASRRDSTGICFIGKRSMRSFLPQYLQPTAGAFVDAETGREVGRHPGAELFTVGQSARVSGASSRLYVLSRDVADGTVWVVRSWDHPALFAAGLLLAGEPGLPPEAAAMAADADLMPVEQIGGILPRATGAGATAGAGAGGAAPEQPLPARVGAEAARASRSAGAHPAGSAAPWDGRGFNWLLPSDWPGFAELAAGRGVRALAKLNNRMPAAAGTLWLCRGSHGRTRLGLRLDLPHRAVSAGQVAALYVPGGAGGRLVCAGGTEIEAAGPSLAELGAVGVRPGREELSKAGVSRPELGTTWQAGVETGAGTLARWSVSESLESHGWTA</sequence>
<proteinExistence type="inferred from homology"/>
<evidence type="ECO:0000256" key="2">
    <source>
        <dbReference type="ARBA" id="ARBA00006191"/>
    </source>
</evidence>
<keyword evidence="9" id="KW-0694">RNA-binding</keyword>
<dbReference type="Proteomes" id="UP000324907">
    <property type="component" value="Unassembled WGS sequence"/>
</dbReference>
<dbReference type="Proteomes" id="UP000325113">
    <property type="component" value="Unassembled WGS sequence"/>
</dbReference>
<keyword evidence="7" id="KW-0547">Nucleotide-binding</keyword>
<dbReference type="GO" id="GO:0000049">
    <property type="term" value="F:tRNA binding"/>
    <property type="evidence" value="ECO:0007669"/>
    <property type="project" value="UniProtKB-KW"/>
</dbReference>
<dbReference type="InterPro" id="IPR004506">
    <property type="entry name" value="MnmA-like"/>
</dbReference>
<dbReference type="PANTHER" id="PTHR11933:SF5">
    <property type="entry name" value="MITOCHONDRIAL TRNA-SPECIFIC 2-THIOURIDYLASE 1"/>
    <property type="match status" value="1"/>
</dbReference>
<dbReference type="EC" id="2.8.1.14" evidence="3"/>
<evidence type="ECO:0000313" key="14">
    <source>
        <dbReference type="EMBL" id="KAA0145944.1"/>
    </source>
</evidence>
<evidence type="ECO:0000313" key="16">
    <source>
        <dbReference type="Proteomes" id="UP000324907"/>
    </source>
</evidence>
<dbReference type="CDD" id="cd01998">
    <property type="entry name" value="MnmA_TRMU-like"/>
    <property type="match status" value="1"/>
</dbReference>
<evidence type="ECO:0000256" key="8">
    <source>
        <dbReference type="ARBA" id="ARBA00022840"/>
    </source>
</evidence>
<dbReference type="InterPro" id="IPR023382">
    <property type="entry name" value="MnmA-like_central_sf"/>
</dbReference>
<comment type="function">
    <text evidence="1">Catalyzes the 2-thiolation of uridine at the wobble position (U34) of mitochondrial tRNA(Lys), tRNA(Glu) and tRNA(Gln). Required for the formation of 5-taurinomethyl-2-thiouridine (tm5s2U) of mitochondrial tRNA(Lys), tRNA(Glu), and tRNA(Gln) at the wobble position. ATP is required to activate the C2 atom of the wobble base.</text>
</comment>
<keyword evidence="10" id="KW-1015">Disulfide bond</keyword>
<evidence type="ECO:0000256" key="7">
    <source>
        <dbReference type="ARBA" id="ARBA00022741"/>
    </source>
</evidence>
<evidence type="ECO:0000256" key="4">
    <source>
        <dbReference type="ARBA" id="ARBA00022555"/>
    </source>
</evidence>
<feature type="domain" description="tRNA-specific 2-thiouridylase MnmA-like central" evidence="13">
    <location>
        <begin position="293"/>
        <end position="355"/>
    </location>
</feature>
<evidence type="ECO:0000313" key="17">
    <source>
        <dbReference type="Proteomes" id="UP000325113"/>
    </source>
</evidence>
<dbReference type="InterPro" id="IPR046884">
    <property type="entry name" value="MnmA-like_central"/>
</dbReference>
<evidence type="ECO:0000256" key="1">
    <source>
        <dbReference type="ARBA" id="ARBA00003986"/>
    </source>
</evidence>
<accession>A0A5A8BZC9</accession>
<dbReference type="InterPro" id="IPR014729">
    <property type="entry name" value="Rossmann-like_a/b/a_fold"/>
</dbReference>
<dbReference type="GO" id="GO:0005524">
    <property type="term" value="F:ATP binding"/>
    <property type="evidence" value="ECO:0007669"/>
    <property type="project" value="UniProtKB-KW"/>
</dbReference>
<dbReference type="EMBL" id="VLTM01000211">
    <property type="protein sequence ID" value="KAA0145944.1"/>
    <property type="molecule type" value="Genomic_DNA"/>
</dbReference>
<gene>
    <name evidence="15" type="ORF">FNF28_06105</name>
    <name evidence="14" type="ORF">FNF31_07904</name>
</gene>
<name>A0A5A8BZC9_CAFRO</name>
<keyword evidence="8" id="KW-0067">ATP-binding</keyword>
<evidence type="ECO:0000256" key="12">
    <source>
        <dbReference type="SAM" id="MobiDB-lite"/>
    </source>
</evidence>
<dbReference type="AlphaFoldDB" id="A0A5A8BZC9"/>
<dbReference type="GO" id="GO:0061708">
    <property type="term" value="F:tRNA-5-taurinomethyluridine 2-sulfurtransferase"/>
    <property type="evidence" value="ECO:0007669"/>
    <property type="project" value="UniProtKB-EC"/>
</dbReference>
<keyword evidence="4" id="KW-0820">tRNA-binding</keyword>